<evidence type="ECO:0000256" key="1">
    <source>
        <dbReference type="SAM" id="Phobius"/>
    </source>
</evidence>
<keyword evidence="1" id="KW-0812">Transmembrane</keyword>
<gene>
    <name evidence="3" type="ORF">D9Q98_001894</name>
</gene>
<evidence type="ECO:0000313" key="3">
    <source>
        <dbReference type="EMBL" id="KAI3435836.1"/>
    </source>
</evidence>
<evidence type="ECO:0000256" key="2">
    <source>
        <dbReference type="SAM" id="SignalP"/>
    </source>
</evidence>
<sequence length="409" mass="45540">MVSAAFMLGVMVVYTLQQRTSAATAVVASTQQRQHVVDRFHQAPCPPPRQPGTKRRNLVFAAVGGKWTPDMWNFGEHASWDLVAVYFGNDSDWSCPECTLALRMPGSFKWQMLWALMEQTEPQLEGIWAGFRQRYDYVMVADDDLLMDACTLDILFASMRRHKLVAAQPSNCRGNDSDNPYWVHWQLPGLELHHVNLVEVTAPAFHMPYLNRLVRPLLQHTYSGWGLPFCFSALTHFAQNKLAAVDAACMIHPAREDVGRRMTVSERIRKGLVKPGSIYARFQELTPYKEPIEEQRAVWQMCGFTAQAARQMRQAFPPFPVIHGTVLANWSGAAARPAAAAGAAVQQQAWQRSTWLRAGVQLQLGHVLLLLLALGVSAAAGAAAAVSWDRAGRSGPRYSPAKLPPLSVR</sequence>
<dbReference type="EMBL" id="SIDB01000002">
    <property type="protein sequence ID" value="KAI3435836.1"/>
    <property type="molecule type" value="Genomic_DNA"/>
</dbReference>
<feature type="signal peptide" evidence="2">
    <location>
        <begin position="1"/>
        <end position="22"/>
    </location>
</feature>
<feature type="transmembrane region" description="Helical" evidence="1">
    <location>
        <begin position="367"/>
        <end position="388"/>
    </location>
</feature>
<feature type="chain" id="PRO_5039105244" evidence="2">
    <location>
        <begin position="23"/>
        <end position="409"/>
    </location>
</feature>
<keyword evidence="1" id="KW-0472">Membrane</keyword>
<keyword evidence="4" id="KW-1185">Reference proteome</keyword>
<name>A0A9D4TV91_CHLVU</name>
<dbReference type="OrthoDB" id="514977at2759"/>
<evidence type="ECO:0000313" key="4">
    <source>
        <dbReference type="Proteomes" id="UP001055712"/>
    </source>
</evidence>
<reference evidence="3" key="2">
    <citation type="submission" date="2020-11" db="EMBL/GenBank/DDBJ databases">
        <authorList>
            <person name="Cecchin M."/>
            <person name="Marcolungo L."/>
            <person name="Rossato M."/>
            <person name="Girolomoni L."/>
            <person name="Cosentino E."/>
            <person name="Cuine S."/>
            <person name="Li-Beisson Y."/>
            <person name="Delledonne M."/>
            <person name="Ballottari M."/>
        </authorList>
    </citation>
    <scope>NUCLEOTIDE SEQUENCE</scope>
    <source>
        <strain evidence="3">211/11P</strain>
        <tissue evidence="3">Whole cell</tissue>
    </source>
</reference>
<dbReference type="Proteomes" id="UP001055712">
    <property type="component" value="Unassembled WGS sequence"/>
</dbReference>
<protein>
    <submittedName>
        <fullName evidence="3">Uncharacterized protein</fullName>
    </submittedName>
</protein>
<proteinExistence type="predicted"/>
<dbReference type="AlphaFoldDB" id="A0A9D4TV91"/>
<keyword evidence="2" id="KW-0732">Signal</keyword>
<comment type="caution">
    <text evidence="3">The sequence shown here is derived from an EMBL/GenBank/DDBJ whole genome shotgun (WGS) entry which is preliminary data.</text>
</comment>
<organism evidence="3 4">
    <name type="scientific">Chlorella vulgaris</name>
    <name type="common">Green alga</name>
    <dbReference type="NCBI Taxonomy" id="3077"/>
    <lineage>
        <taxon>Eukaryota</taxon>
        <taxon>Viridiplantae</taxon>
        <taxon>Chlorophyta</taxon>
        <taxon>core chlorophytes</taxon>
        <taxon>Trebouxiophyceae</taxon>
        <taxon>Chlorellales</taxon>
        <taxon>Chlorellaceae</taxon>
        <taxon>Chlorella clade</taxon>
        <taxon>Chlorella</taxon>
    </lineage>
</organism>
<reference evidence="3" key="1">
    <citation type="journal article" date="2019" name="Plant J.">
        <title>Chlorella vulgaris genome assembly and annotation reveals the molecular basis for metabolic acclimation to high light conditions.</title>
        <authorList>
            <person name="Cecchin M."/>
            <person name="Marcolungo L."/>
            <person name="Rossato M."/>
            <person name="Girolomoni L."/>
            <person name="Cosentino E."/>
            <person name="Cuine S."/>
            <person name="Li-Beisson Y."/>
            <person name="Delledonne M."/>
            <person name="Ballottari M."/>
        </authorList>
    </citation>
    <scope>NUCLEOTIDE SEQUENCE</scope>
    <source>
        <strain evidence="3">211/11P</strain>
    </source>
</reference>
<accession>A0A9D4TV91</accession>
<keyword evidence="1" id="KW-1133">Transmembrane helix</keyword>